<keyword evidence="6" id="KW-1185">Reference proteome</keyword>
<dbReference type="SUPFAM" id="SSF46689">
    <property type="entry name" value="Homeodomain-like"/>
    <property type="match status" value="1"/>
</dbReference>
<dbReference type="RefSeq" id="WP_002437830.1">
    <property type="nucleotide sequence ID" value="NZ_BAFF01000016.1"/>
</dbReference>
<evidence type="ECO:0000313" key="5">
    <source>
        <dbReference type="EMBL" id="GAB53493.1"/>
    </source>
</evidence>
<dbReference type="AlphaFoldDB" id="H5V685"/>
<name>H5V685_ATLHE</name>
<evidence type="ECO:0000256" key="3">
    <source>
        <dbReference type="ARBA" id="ARBA00023163"/>
    </source>
</evidence>
<evidence type="ECO:0000256" key="2">
    <source>
        <dbReference type="ARBA" id="ARBA00023125"/>
    </source>
</evidence>
<dbReference type="Gene3D" id="1.10.10.60">
    <property type="entry name" value="Homeodomain-like"/>
    <property type="match status" value="2"/>
</dbReference>
<evidence type="ECO:0000256" key="1">
    <source>
        <dbReference type="ARBA" id="ARBA00023015"/>
    </source>
</evidence>
<dbReference type="Pfam" id="PF12833">
    <property type="entry name" value="HTH_18"/>
    <property type="match status" value="1"/>
</dbReference>
<evidence type="ECO:0000313" key="6">
    <source>
        <dbReference type="Proteomes" id="UP000010297"/>
    </source>
</evidence>
<dbReference type="InterPro" id="IPR018062">
    <property type="entry name" value="HTH_AraC-typ_CS"/>
</dbReference>
<dbReference type="GO" id="GO:0043565">
    <property type="term" value="F:sequence-specific DNA binding"/>
    <property type="evidence" value="ECO:0007669"/>
    <property type="project" value="InterPro"/>
</dbReference>
<comment type="caution">
    <text evidence="5">The sequence shown here is derived from an EMBL/GenBank/DDBJ whole genome shotgun (WGS) entry which is preliminary data.</text>
</comment>
<dbReference type="InterPro" id="IPR011256">
    <property type="entry name" value="Reg_factor_effector_dom_sf"/>
</dbReference>
<dbReference type="EMBL" id="BAFF01000016">
    <property type="protein sequence ID" value="GAB53493.1"/>
    <property type="molecule type" value="Genomic_DNA"/>
</dbReference>
<protein>
    <recommendedName>
        <fullName evidence="4">HTH araC/xylS-type domain-containing protein</fullName>
    </recommendedName>
</protein>
<gene>
    <name evidence="5" type="ORF">EH105704_16_00230</name>
</gene>
<dbReference type="InterPro" id="IPR018060">
    <property type="entry name" value="HTH_AraC"/>
</dbReference>
<dbReference type="InterPro" id="IPR050959">
    <property type="entry name" value="MarA-like"/>
</dbReference>
<dbReference type="eggNOG" id="COG2207">
    <property type="taxonomic scope" value="Bacteria"/>
</dbReference>
<proteinExistence type="predicted"/>
<dbReference type="Proteomes" id="UP000010297">
    <property type="component" value="Unassembled WGS sequence"/>
</dbReference>
<keyword evidence="3" id="KW-0804">Transcription</keyword>
<accession>H5V685</accession>
<dbReference type="InterPro" id="IPR009057">
    <property type="entry name" value="Homeodomain-like_sf"/>
</dbReference>
<organism evidence="5 6">
    <name type="scientific">Atlantibacter hermannii NBRC 105704</name>
    <dbReference type="NCBI Taxonomy" id="1115512"/>
    <lineage>
        <taxon>Bacteria</taxon>
        <taxon>Pseudomonadati</taxon>
        <taxon>Pseudomonadota</taxon>
        <taxon>Gammaproteobacteria</taxon>
        <taxon>Enterobacterales</taxon>
        <taxon>Enterobacteriaceae</taxon>
        <taxon>Atlantibacter</taxon>
    </lineage>
</organism>
<keyword evidence="1" id="KW-0805">Transcription regulation</keyword>
<dbReference type="PANTHER" id="PTHR47504">
    <property type="entry name" value="RIGHT ORIGIN-BINDING PROTEIN"/>
    <property type="match status" value="1"/>
</dbReference>
<dbReference type="PANTHER" id="PTHR47504:SF3">
    <property type="entry name" value="HTH-TYPE TRANSCRIPTIONAL REGULATOR YKGA-RELATED"/>
    <property type="match status" value="1"/>
</dbReference>
<dbReference type="GeneID" id="92828290"/>
<keyword evidence="2" id="KW-0238">DNA-binding</keyword>
<evidence type="ECO:0000259" key="4">
    <source>
        <dbReference type="PROSITE" id="PS01124"/>
    </source>
</evidence>
<dbReference type="PROSITE" id="PS01124">
    <property type="entry name" value="HTH_ARAC_FAMILY_2"/>
    <property type="match status" value="1"/>
</dbReference>
<reference evidence="5 6" key="1">
    <citation type="submission" date="2012-02" db="EMBL/GenBank/DDBJ databases">
        <title>Whole genome shotgun sequence of Escherichia hermannii NBRC 105704.</title>
        <authorList>
            <person name="Yoshida I."/>
            <person name="Hosoyama A."/>
            <person name="Tsuchikane K."/>
            <person name="Katsumata H."/>
            <person name="Yamazaki S."/>
            <person name="Fujita N."/>
        </authorList>
    </citation>
    <scope>NUCLEOTIDE SEQUENCE [LARGE SCALE GENOMIC DNA]</scope>
    <source>
        <strain evidence="5 6">NBRC 105704</strain>
    </source>
</reference>
<feature type="domain" description="HTH araC/xylS-type" evidence="4">
    <location>
        <begin position="7"/>
        <end position="105"/>
    </location>
</feature>
<dbReference type="GO" id="GO:0003700">
    <property type="term" value="F:DNA-binding transcription factor activity"/>
    <property type="evidence" value="ECO:0007669"/>
    <property type="project" value="InterPro"/>
</dbReference>
<dbReference type="SMART" id="SM00342">
    <property type="entry name" value="HTH_ARAC"/>
    <property type="match status" value="1"/>
</dbReference>
<dbReference type="PROSITE" id="PS00041">
    <property type="entry name" value="HTH_ARAC_FAMILY_1"/>
    <property type="match status" value="1"/>
</dbReference>
<sequence>MKEATNQYILNWIDENILSIASVQPIVEKTGFSRRTIEYWFKQRYRLSPGEYLLVRRISYAASLLRMTSLPVIDISNMFQYHSSQGFARAFKKVTGKTPSEYRNAPSWDFSRYQPSLTLENMGVPEVSFCELNESFRYSHRVTDYDHIFNPNIKDVTKRIRKLLIENKGSVEMIAISGRRPEAINKSMGHFAEVTIDYIPSSGAGENMRNHTLGGKYAKMSFDGDWETYGKKNKMLYIWTMAKHRLSVRDEPHLMQFRQFSENKVSYDIYIPII</sequence>
<dbReference type="Gene3D" id="3.20.80.10">
    <property type="entry name" value="Regulatory factor, effector binding domain"/>
    <property type="match status" value="1"/>
</dbReference>